<dbReference type="InterPro" id="IPR038765">
    <property type="entry name" value="Papain-like_cys_pep_sf"/>
</dbReference>
<evidence type="ECO:0000259" key="3">
    <source>
        <dbReference type="SMART" id="SM00460"/>
    </source>
</evidence>
<dbReference type="InterPro" id="IPR052901">
    <property type="entry name" value="Bact_TGase-like"/>
</dbReference>
<dbReference type="PANTHER" id="PTHR42736">
    <property type="entry name" value="PROTEIN-GLUTAMINE GAMMA-GLUTAMYLTRANSFERASE"/>
    <property type="match status" value="1"/>
</dbReference>
<keyword evidence="2" id="KW-0472">Membrane</keyword>
<keyword evidence="2" id="KW-0812">Transmembrane</keyword>
<dbReference type="RefSeq" id="WP_379270000.1">
    <property type="nucleotide sequence ID" value="NZ_JBHUGT010000037.1"/>
</dbReference>
<dbReference type="SMART" id="SM00460">
    <property type="entry name" value="TGc"/>
    <property type="match status" value="1"/>
</dbReference>
<dbReference type="Gene3D" id="3.10.620.30">
    <property type="match status" value="1"/>
</dbReference>
<reference evidence="5" key="1">
    <citation type="journal article" date="2019" name="Int. J. Syst. Evol. Microbiol.">
        <title>The Global Catalogue of Microorganisms (GCM) 10K type strain sequencing project: providing services to taxonomists for standard genome sequencing and annotation.</title>
        <authorList>
            <consortium name="The Broad Institute Genomics Platform"/>
            <consortium name="The Broad Institute Genome Sequencing Center for Infectious Disease"/>
            <person name="Wu L."/>
            <person name="Ma J."/>
        </authorList>
    </citation>
    <scope>NUCLEOTIDE SEQUENCE [LARGE SCALE GENOMIC DNA]</scope>
    <source>
        <strain evidence="5">TISTR 1827</strain>
    </source>
</reference>
<feature type="domain" description="Transglutaminase-like" evidence="3">
    <location>
        <begin position="515"/>
        <end position="605"/>
    </location>
</feature>
<dbReference type="InterPro" id="IPR002931">
    <property type="entry name" value="Transglutaminase-like"/>
</dbReference>
<feature type="region of interest" description="Disordered" evidence="1">
    <location>
        <begin position="612"/>
        <end position="643"/>
    </location>
</feature>
<sequence>MTQPTAAPRRGPAGAVVPKQPAGWYSKATSVAVAVLIWKTLAVFEGYWWEETMLMTALTLLCAALIEVALPKGYRAAKSVFQAILSLILIAVVASAYGELTWQRVSAEDGGLPKWLEIHFAQLSAFIWICAAVLILYTMFIHWATTRTRLFAVLSAVLLTLTVADSFTPVWLWDEVAWVVLTGLLWLVANHLSGFQSKHPGNWKALLRSPFQLFVPVAAVLAVLMTGGLIMPSISPLLQDPYTIWKESKGEQVGTFIGDKADADNPLSNMDSSSGYGRNDTNLGGGFNYDYSPVMTVESSRRSYWRGETKDVYTGTGWLDSEAAASRFASERVGLRSVLPGEDRYRAETVKVEQTVRMIREEPYPVLFAAQQATSLNWVNDPDASRLNPPLFWSEEDGELRLYEGAEMPDDGYDGPYPGAYSVTSEAVVLDEEALRQTHAGWEDASRNAPYLQLPGELPERVKELAEEVTAAAASDYDKAKMLEQYLRSAYPYTNQPDLSKLRGSDSTDFVDQFLFVLEEGYCDYFSTAMAVMGRAIGLPTRWVKGFAPGALPVADPGPGGFGPEELMEMNPDGAGTYTVRNSDAHSWVEVYFEGFGWIPFEPTSGFSYPYSVPETDSEPIPSSTPEETDKTPAQPETEQNNGSGVPFRLIGWTAAVLLAAAAAFWAYARRHAIASAWEAYRFRSFTADERIVWETERLLRKCKRRGLVRGEHETIREAIGRWNGTGSQLKRELHEVIDRFELAKYSPVQASSEDAERFASKVKAIIEQVK</sequence>
<name>A0ABW5QTS3_9BACL</name>
<organism evidence="4 5">
    <name type="scientific">Paenibacillus thailandensis</name>
    <dbReference type="NCBI Taxonomy" id="393250"/>
    <lineage>
        <taxon>Bacteria</taxon>
        <taxon>Bacillati</taxon>
        <taxon>Bacillota</taxon>
        <taxon>Bacilli</taxon>
        <taxon>Bacillales</taxon>
        <taxon>Paenibacillaceae</taxon>
        <taxon>Paenibacillus</taxon>
    </lineage>
</organism>
<evidence type="ECO:0000313" key="5">
    <source>
        <dbReference type="Proteomes" id="UP001597493"/>
    </source>
</evidence>
<dbReference type="Pfam" id="PF11992">
    <property type="entry name" value="TgpA_N"/>
    <property type="match status" value="1"/>
</dbReference>
<feature type="transmembrane region" description="Helical" evidence="2">
    <location>
        <begin position="118"/>
        <end position="138"/>
    </location>
</feature>
<dbReference type="InterPro" id="IPR025403">
    <property type="entry name" value="TgpA-like_C"/>
</dbReference>
<feature type="transmembrane region" description="Helical" evidence="2">
    <location>
        <begin position="150"/>
        <end position="170"/>
    </location>
</feature>
<feature type="transmembrane region" description="Helical" evidence="2">
    <location>
        <begin position="176"/>
        <end position="192"/>
    </location>
</feature>
<protein>
    <submittedName>
        <fullName evidence="4">DUF3488 and DUF4129 domain-containing transglutaminase family protein</fullName>
    </submittedName>
</protein>
<feature type="transmembrane region" description="Helical" evidence="2">
    <location>
        <begin position="28"/>
        <end position="47"/>
    </location>
</feature>
<accession>A0ABW5QTS3</accession>
<keyword evidence="5" id="KW-1185">Reference proteome</keyword>
<dbReference type="EMBL" id="JBHUMY010000003">
    <property type="protein sequence ID" value="MFD2659348.1"/>
    <property type="molecule type" value="Genomic_DNA"/>
</dbReference>
<keyword evidence="2" id="KW-1133">Transmembrane helix</keyword>
<feature type="transmembrane region" description="Helical" evidence="2">
    <location>
        <begin position="213"/>
        <end position="234"/>
    </location>
</feature>
<feature type="transmembrane region" description="Helical" evidence="2">
    <location>
        <begin position="650"/>
        <end position="669"/>
    </location>
</feature>
<dbReference type="Proteomes" id="UP001597493">
    <property type="component" value="Unassembled WGS sequence"/>
</dbReference>
<dbReference type="SUPFAM" id="SSF54001">
    <property type="entry name" value="Cysteine proteinases"/>
    <property type="match status" value="1"/>
</dbReference>
<dbReference type="InterPro" id="IPR021878">
    <property type="entry name" value="TgpA_N"/>
</dbReference>
<dbReference type="Pfam" id="PF13559">
    <property type="entry name" value="DUF4129"/>
    <property type="match status" value="1"/>
</dbReference>
<evidence type="ECO:0000313" key="4">
    <source>
        <dbReference type="EMBL" id="MFD2659348.1"/>
    </source>
</evidence>
<evidence type="ECO:0000256" key="2">
    <source>
        <dbReference type="SAM" id="Phobius"/>
    </source>
</evidence>
<feature type="transmembrane region" description="Helical" evidence="2">
    <location>
        <begin position="53"/>
        <end position="70"/>
    </location>
</feature>
<comment type="caution">
    <text evidence="4">The sequence shown here is derived from an EMBL/GenBank/DDBJ whole genome shotgun (WGS) entry which is preliminary data.</text>
</comment>
<dbReference type="PANTHER" id="PTHR42736:SF1">
    <property type="entry name" value="PROTEIN-GLUTAMINE GAMMA-GLUTAMYLTRANSFERASE"/>
    <property type="match status" value="1"/>
</dbReference>
<proteinExistence type="predicted"/>
<gene>
    <name evidence="4" type="ORF">ACFSW5_03610</name>
</gene>
<dbReference type="Pfam" id="PF01841">
    <property type="entry name" value="Transglut_core"/>
    <property type="match status" value="1"/>
</dbReference>
<feature type="transmembrane region" description="Helical" evidence="2">
    <location>
        <begin position="79"/>
        <end position="98"/>
    </location>
</feature>
<evidence type="ECO:0000256" key="1">
    <source>
        <dbReference type="SAM" id="MobiDB-lite"/>
    </source>
</evidence>